<dbReference type="AlphaFoldDB" id="A0A438JFB3"/>
<organism evidence="1 2">
    <name type="scientific">Vitis vinifera</name>
    <name type="common">Grape</name>
    <dbReference type="NCBI Taxonomy" id="29760"/>
    <lineage>
        <taxon>Eukaryota</taxon>
        <taxon>Viridiplantae</taxon>
        <taxon>Streptophyta</taxon>
        <taxon>Embryophyta</taxon>
        <taxon>Tracheophyta</taxon>
        <taxon>Spermatophyta</taxon>
        <taxon>Magnoliopsida</taxon>
        <taxon>eudicotyledons</taxon>
        <taxon>Gunneridae</taxon>
        <taxon>Pentapetalae</taxon>
        <taxon>rosids</taxon>
        <taxon>Vitales</taxon>
        <taxon>Vitaceae</taxon>
        <taxon>Viteae</taxon>
        <taxon>Vitis</taxon>
    </lineage>
</organism>
<gene>
    <name evidence="1" type="ORF">CK203_025182</name>
</gene>
<evidence type="ECO:0000313" key="2">
    <source>
        <dbReference type="Proteomes" id="UP000288805"/>
    </source>
</evidence>
<dbReference type="EMBL" id="QGNW01000045">
    <property type="protein sequence ID" value="RVX07641.1"/>
    <property type="molecule type" value="Genomic_DNA"/>
</dbReference>
<dbReference type="Proteomes" id="UP000288805">
    <property type="component" value="Unassembled WGS sequence"/>
</dbReference>
<reference evidence="1 2" key="1">
    <citation type="journal article" date="2018" name="PLoS Genet.">
        <title>Population sequencing reveals clonal diversity and ancestral inbreeding in the grapevine cultivar Chardonnay.</title>
        <authorList>
            <person name="Roach M.J."/>
            <person name="Johnson D.L."/>
            <person name="Bohlmann J."/>
            <person name="van Vuuren H.J."/>
            <person name="Jones S.J."/>
            <person name="Pretorius I.S."/>
            <person name="Schmidt S.A."/>
            <person name="Borneman A.R."/>
        </authorList>
    </citation>
    <scope>NUCLEOTIDE SEQUENCE [LARGE SCALE GENOMIC DNA]</scope>
    <source>
        <strain evidence="2">cv. Chardonnay</strain>
        <tissue evidence="1">Leaf</tissue>
    </source>
</reference>
<protein>
    <submittedName>
        <fullName evidence="1">Uncharacterized protein</fullName>
    </submittedName>
</protein>
<sequence>MGTQEVLVLERTPRRAFSVVFEEEEVVWILKLLKKAVELKANLGFIQKFRGRLRTHLMEICFSCRGRFIRILEFLTGRKATFFIVLEGFKGSGLEALMKSISSVVERHGFVVSGVVKVKAVNKVSLCGRSRDRSYARVVDESGPRRGALSLVGKWARAVICEG</sequence>
<proteinExistence type="predicted"/>
<evidence type="ECO:0000313" key="1">
    <source>
        <dbReference type="EMBL" id="RVX07641.1"/>
    </source>
</evidence>
<name>A0A438JFB3_VITVI</name>
<comment type="caution">
    <text evidence="1">The sequence shown here is derived from an EMBL/GenBank/DDBJ whole genome shotgun (WGS) entry which is preliminary data.</text>
</comment>
<accession>A0A438JFB3</accession>